<dbReference type="OrthoDB" id="10007827at2"/>
<feature type="coiled-coil region" evidence="1">
    <location>
        <begin position="339"/>
        <end position="387"/>
    </location>
</feature>
<dbReference type="RefSeq" id="WP_014243352.1">
    <property type="nucleotide sequence ID" value="NC_016620.1"/>
</dbReference>
<evidence type="ECO:0000256" key="1">
    <source>
        <dbReference type="SAM" id="Coils"/>
    </source>
</evidence>
<feature type="coiled-coil region" evidence="1">
    <location>
        <begin position="104"/>
        <end position="131"/>
    </location>
</feature>
<dbReference type="EMBL" id="FQ312005">
    <property type="protein sequence ID" value="CBW25566.1"/>
    <property type="molecule type" value="Genomic_DNA"/>
</dbReference>
<evidence type="ECO:0000256" key="2">
    <source>
        <dbReference type="SAM" id="SignalP"/>
    </source>
</evidence>
<feature type="coiled-coil region" evidence="1">
    <location>
        <begin position="171"/>
        <end position="303"/>
    </location>
</feature>
<dbReference type="STRING" id="862908.BMS_0659"/>
<dbReference type="KEGG" id="bmx:BMS_0659"/>
<reference evidence="4" key="1">
    <citation type="journal article" date="2013" name="ISME J.">
        <title>A small predatory core genome in the divergent marine Bacteriovorax marinus SJ and the terrestrial Bdellovibrio bacteriovorus.</title>
        <authorList>
            <person name="Crossman L.C."/>
            <person name="Chen H."/>
            <person name="Cerdeno-Tarraga A.M."/>
            <person name="Brooks K."/>
            <person name="Quail M.A."/>
            <person name="Pineiro S.A."/>
            <person name="Hobley L."/>
            <person name="Sockett R.E."/>
            <person name="Bentley S.D."/>
            <person name="Parkhill J."/>
            <person name="Williams H.N."/>
            <person name="Stine O.C."/>
        </authorList>
    </citation>
    <scope>NUCLEOTIDE SEQUENCE [LARGE SCALE GENOMIC DNA]</scope>
    <source>
        <strain evidence="4">ATCC BAA-682 / DSM 15412 / SJ</strain>
    </source>
</reference>
<dbReference type="HOGENOM" id="CLU_555246_0_0_7"/>
<keyword evidence="4" id="KW-1185">Reference proteome</keyword>
<keyword evidence="2" id="KW-0732">Signal</keyword>
<organism evidence="3 4">
    <name type="scientific">Halobacteriovorax marinus (strain ATCC BAA-682 / DSM 15412 / SJ)</name>
    <name type="common">Bacteriovorax marinus</name>
    <dbReference type="NCBI Taxonomy" id="862908"/>
    <lineage>
        <taxon>Bacteria</taxon>
        <taxon>Pseudomonadati</taxon>
        <taxon>Bdellovibrionota</taxon>
        <taxon>Bacteriovoracia</taxon>
        <taxon>Bacteriovoracales</taxon>
        <taxon>Halobacteriovoraceae</taxon>
        <taxon>Halobacteriovorax</taxon>
    </lineage>
</organism>
<dbReference type="Proteomes" id="UP000008963">
    <property type="component" value="Chromosome"/>
</dbReference>
<dbReference type="eggNOG" id="COG1196">
    <property type="taxonomic scope" value="Bacteria"/>
</dbReference>
<name>E1X594_HALMS</name>
<gene>
    <name evidence="3" type="ordered locus">BMS_0659</name>
</gene>
<dbReference type="SUPFAM" id="SSF90257">
    <property type="entry name" value="Myosin rod fragments"/>
    <property type="match status" value="1"/>
</dbReference>
<protein>
    <submittedName>
        <fullName evidence="3">Exported protein</fullName>
    </submittedName>
</protein>
<sequence length="491" mass="55673">MKKPVAKTLIALSMFSATFGAVKVYQTINYSNSRTIASLENPIIAEYASAKFIKEQKVRMEEVTLEMKNANGDMIKVTKRLVEIETKLAAQMEKGVAYSNIAEISKLKNELAKAKSDKVAVEKKMEGLKVKHKESIDSLTKINNKLAKEFLSSEEAKKELAKKISQLEASGKASAEELAKLRSNLEEKNKKSNDLNIALNELKAQVDAKNIALAQAVSANDDLNKSVEELNSSIAKLNESISEKDERIIELDTSLVSLQQDHSDLKSAKEELDQRIAEITLVSEMQEEQIQMKEEEISQKNEEITKRDESILEKDNTISCQQQEIKVNTDKITELQALINDSTKAIKESKDAIKTLKEEKEERVAKIEKLEKENKAFQKEKKEFDYVVQMMMANFMRIPQMFSSFMNQSQMGFTPNYLTNPLTGYGQQIPQMNNGFGGTGMKMYDPYAAPQYITNNYYQQTQPYGGFNNDFSIREMFQPESSRNPSGYYSF</sequence>
<dbReference type="AlphaFoldDB" id="E1X594"/>
<feature type="signal peptide" evidence="2">
    <location>
        <begin position="1"/>
        <end position="20"/>
    </location>
</feature>
<dbReference type="PATRIC" id="fig|862908.3.peg.634"/>
<proteinExistence type="predicted"/>
<feature type="chain" id="PRO_5003154925" evidence="2">
    <location>
        <begin position="21"/>
        <end position="491"/>
    </location>
</feature>
<evidence type="ECO:0000313" key="4">
    <source>
        <dbReference type="Proteomes" id="UP000008963"/>
    </source>
</evidence>
<accession>E1X594</accession>
<evidence type="ECO:0000313" key="3">
    <source>
        <dbReference type="EMBL" id="CBW25566.1"/>
    </source>
</evidence>
<keyword evidence="1" id="KW-0175">Coiled coil</keyword>